<evidence type="ECO:0000313" key="4">
    <source>
        <dbReference type="Proteomes" id="UP000295560"/>
    </source>
</evidence>
<dbReference type="AlphaFoldDB" id="A0A4R1HYI6"/>
<proteinExistence type="predicted"/>
<feature type="chain" id="PRO_5020453380" evidence="2">
    <location>
        <begin position="32"/>
        <end position="116"/>
    </location>
</feature>
<keyword evidence="2" id="KW-0732">Signal</keyword>
<reference evidence="3 4" key="1">
    <citation type="submission" date="2019-03" db="EMBL/GenBank/DDBJ databases">
        <title>Sequencing the genomes of 1000 actinobacteria strains.</title>
        <authorList>
            <person name="Klenk H.-P."/>
        </authorList>
    </citation>
    <scope>NUCLEOTIDE SEQUENCE [LARGE SCALE GENOMIC DNA]</scope>
    <source>
        <strain evidence="3 4">DSM 44969</strain>
    </source>
</reference>
<protein>
    <submittedName>
        <fullName evidence="3">Uncharacterized protein</fullName>
    </submittedName>
</protein>
<evidence type="ECO:0000313" key="3">
    <source>
        <dbReference type="EMBL" id="TCK27478.1"/>
    </source>
</evidence>
<feature type="compositionally biased region" description="Low complexity" evidence="1">
    <location>
        <begin position="78"/>
        <end position="95"/>
    </location>
</feature>
<organism evidence="3 4">
    <name type="scientific">Pseudonocardia endophytica</name>
    <dbReference type="NCBI Taxonomy" id="401976"/>
    <lineage>
        <taxon>Bacteria</taxon>
        <taxon>Bacillati</taxon>
        <taxon>Actinomycetota</taxon>
        <taxon>Actinomycetes</taxon>
        <taxon>Pseudonocardiales</taxon>
        <taxon>Pseudonocardiaceae</taxon>
        <taxon>Pseudonocardia</taxon>
    </lineage>
</organism>
<feature type="region of interest" description="Disordered" evidence="1">
    <location>
        <begin position="33"/>
        <end position="95"/>
    </location>
</feature>
<accession>A0A4R1HYI6</accession>
<keyword evidence="4" id="KW-1185">Reference proteome</keyword>
<dbReference type="EMBL" id="SMFZ01000001">
    <property type="protein sequence ID" value="TCK27478.1"/>
    <property type="molecule type" value="Genomic_DNA"/>
</dbReference>
<feature type="signal peptide" evidence="2">
    <location>
        <begin position="1"/>
        <end position="31"/>
    </location>
</feature>
<dbReference type="RefSeq" id="WP_132426286.1">
    <property type="nucleotide sequence ID" value="NZ_SMFZ01000001.1"/>
</dbReference>
<evidence type="ECO:0000256" key="1">
    <source>
        <dbReference type="SAM" id="MobiDB-lite"/>
    </source>
</evidence>
<feature type="compositionally biased region" description="Polar residues" evidence="1">
    <location>
        <begin position="39"/>
        <end position="74"/>
    </location>
</feature>
<name>A0A4R1HYI6_PSEEN</name>
<gene>
    <name evidence="3" type="ORF">EV378_3350</name>
</gene>
<comment type="caution">
    <text evidence="3">The sequence shown here is derived from an EMBL/GenBank/DDBJ whole genome shotgun (WGS) entry which is preliminary data.</text>
</comment>
<dbReference type="Proteomes" id="UP000295560">
    <property type="component" value="Unassembled WGS sequence"/>
</dbReference>
<sequence length="116" mass="11370">MDTFARNALRLSLAGAGVAVLGAGFVGQASAAEQPGSDLLNNQVPDTSNVESTLTGAVPSTSDNTMSLGGQNVTGAVPTKATPTAATPSSDSLPSLADTQAFQVPSVANLQAPGLS</sequence>
<evidence type="ECO:0000256" key="2">
    <source>
        <dbReference type="SAM" id="SignalP"/>
    </source>
</evidence>